<dbReference type="KEGG" id="sli:Slin_0536"/>
<dbReference type="HOGENOM" id="CLU_009397_4_0_10"/>
<keyword evidence="4" id="KW-0119">Carbohydrate metabolism</keyword>
<dbReference type="SUPFAM" id="SSF75005">
    <property type="entry name" value="Arabinanase/levansucrase/invertase"/>
    <property type="match status" value="1"/>
</dbReference>
<comment type="similarity">
    <text evidence="1 8">Belongs to the glycosyl hydrolase 43 family.</text>
</comment>
<evidence type="ECO:0000256" key="10">
    <source>
        <dbReference type="SAM" id="SignalP"/>
    </source>
</evidence>
<dbReference type="CAZy" id="GH43">
    <property type="family name" value="Glycoside Hydrolase Family 43"/>
</dbReference>
<dbReference type="GO" id="GO:0045493">
    <property type="term" value="P:xylan catabolic process"/>
    <property type="evidence" value="ECO:0007669"/>
    <property type="project" value="UniProtKB-KW"/>
</dbReference>
<feature type="active site" description="Proton acceptor" evidence="6">
    <location>
        <position position="44"/>
    </location>
</feature>
<keyword evidence="10" id="KW-0732">Signal</keyword>
<dbReference type="InterPro" id="IPR052176">
    <property type="entry name" value="Glycosyl_Hydrlase_43_Enz"/>
</dbReference>
<evidence type="ECO:0000313" key="12">
    <source>
        <dbReference type="Proteomes" id="UP000002028"/>
    </source>
</evidence>
<proteinExistence type="inferred from homology"/>
<sequence>MKKSLLLFFVLTTLLLRHTSAQTTQSEGKAKASFSNPLPIQFGDPYILHTKDMYYMYGTGGGADKGFSAYSSKDMVNWKPEGQVYYHNNKNGWSDPKASWGGAYWAPEVYEVKGKFYLFYSAQWKVNPTKELENFRIGVAVSDKPTGPFVDLSSKPVFDPGYPVIDANVFFDTNGKAYLYFSRCCYKHPVKSEIADLAKKNGWFNEIEESWVYGVELKPDFSGVIGQPVLVLRPPVRLSDKQAEWESRSVTAREVNRRWTEGSVTFKKDNLYYIMYSANHFGGQNYAIGYATATSPLGPFRKAANNPVLQKNTDKGGSVTGTGHNSVTYSPDGKEMFCVYHARTAKTGDERVVCIDRMQVKNGIITISGPTTTPQKLPSGTPTATAGSQSKGE</sequence>
<organism evidence="11 12">
    <name type="scientific">Spirosoma linguale (strain ATCC 33905 / DSM 74 / LMG 10896 / Claus 1)</name>
    <dbReference type="NCBI Taxonomy" id="504472"/>
    <lineage>
        <taxon>Bacteria</taxon>
        <taxon>Pseudomonadati</taxon>
        <taxon>Bacteroidota</taxon>
        <taxon>Cytophagia</taxon>
        <taxon>Cytophagales</taxon>
        <taxon>Cytophagaceae</taxon>
        <taxon>Spirosoma</taxon>
    </lineage>
</organism>
<dbReference type="Gene3D" id="2.115.10.20">
    <property type="entry name" value="Glycosyl hydrolase domain, family 43"/>
    <property type="match status" value="1"/>
</dbReference>
<evidence type="ECO:0000256" key="5">
    <source>
        <dbReference type="ARBA" id="ARBA00023295"/>
    </source>
</evidence>
<dbReference type="InterPro" id="IPR023296">
    <property type="entry name" value="Glyco_hydro_beta-prop_sf"/>
</dbReference>
<dbReference type="EMBL" id="CP001769">
    <property type="protein sequence ID" value="ADB36600.1"/>
    <property type="molecule type" value="Genomic_DNA"/>
</dbReference>
<dbReference type="STRING" id="504472.Slin_0536"/>
<accession>D2QFC3</accession>
<dbReference type="Proteomes" id="UP000002028">
    <property type="component" value="Chromosome"/>
</dbReference>
<dbReference type="AlphaFoldDB" id="D2QFC3"/>
<evidence type="ECO:0000256" key="9">
    <source>
        <dbReference type="SAM" id="MobiDB-lite"/>
    </source>
</evidence>
<feature type="compositionally biased region" description="Polar residues" evidence="9">
    <location>
        <begin position="375"/>
        <end position="393"/>
    </location>
</feature>
<dbReference type="CDD" id="cd08991">
    <property type="entry name" value="GH43_HoAraf43-like"/>
    <property type="match status" value="1"/>
</dbReference>
<evidence type="ECO:0000256" key="6">
    <source>
        <dbReference type="PIRSR" id="PIRSR606710-1"/>
    </source>
</evidence>
<feature type="active site" description="Proton donor" evidence="6">
    <location>
        <position position="261"/>
    </location>
</feature>
<evidence type="ECO:0000313" key="11">
    <source>
        <dbReference type="EMBL" id="ADB36600.1"/>
    </source>
</evidence>
<reference evidence="11 12" key="1">
    <citation type="journal article" date="2010" name="Stand. Genomic Sci.">
        <title>Complete genome sequence of Spirosoma linguale type strain (1).</title>
        <authorList>
            <person name="Lail K."/>
            <person name="Sikorski J."/>
            <person name="Saunders E."/>
            <person name="Lapidus A."/>
            <person name="Glavina Del Rio T."/>
            <person name="Copeland A."/>
            <person name="Tice H."/>
            <person name="Cheng J.-F."/>
            <person name="Lucas S."/>
            <person name="Nolan M."/>
            <person name="Bruce D."/>
            <person name="Goodwin L."/>
            <person name="Pitluck S."/>
            <person name="Ivanova N."/>
            <person name="Mavromatis K."/>
            <person name="Ovchinnikova G."/>
            <person name="Pati A."/>
            <person name="Chen A."/>
            <person name="Palaniappan K."/>
            <person name="Land M."/>
            <person name="Hauser L."/>
            <person name="Chang Y.-J."/>
            <person name="Jeffries C.D."/>
            <person name="Chain P."/>
            <person name="Brettin T."/>
            <person name="Detter J.C."/>
            <person name="Schuetze A."/>
            <person name="Rohde M."/>
            <person name="Tindall B.J."/>
            <person name="Goeker M."/>
            <person name="Bristow J."/>
            <person name="Eisen J.A."/>
            <person name="Markowitz V."/>
            <person name="Hugenholtz P."/>
            <person name="Kyrpides N.C."/>
            <person name="Klenk H.-P."/>
            <person name="Chen F."/>
        </authorList>
    </citation>
    <scope>NUCLEOTIDE SEQUENCE [LARGE SCALE GENOMIC DNA]</scope>
    <source>
        <strain evidence="12">ATCC 33905 / DSM 74 / LMG 10896 / Claus 1</strain>
    </source>
</reference>
<evidence type="ECO:0000256" key="7">
    <source>
        <dbReference type="PIRSR" id="PIRSR606710-2"/>
    </source>
</evidence>
<keyword evidence="12" id="KW-1185">Reference proteome</keyword>
<keyword evidence="2" id="KW-0624">Polysaccharide degradation</keyword>
<keyword evidence="2" id="KW-0858">Xylan degradation</keyword>
<evidence type="ECO:0000256" key="4">
    <source>
        <dbReference type="ARBA" id="ARBA00023277"/>
    </source>
</evidence>
<dbReference type="PANTHER" id="PTHR43772">
    <property type="entry name" value="ENDO-1,4-BETA-XYLANASE"/>
    <property type="match status" value="1"/>
</dbReference>
<dbReference type="PANTHER" id="PTHR43772:SF2">
    <property type="entry name" value="PUTATIVE (AFU_ORTHOLOGUE AFUA_2G04480)-RELATED"/>
    <property type="match status" value="1"/>
</dbReference>
<evidence type="ECO:0000256" key="1">
    <source>
        <dbReference type="ARBA" id="ARBA00009865"/>
    </source>
</evidence>
<protein>
    <submittedName>
        <fullName evidence="11">Glycoside hydrolase family 43</fullName>
    </submittedName>
</protein>
<feature type="chain" id="PRO_5003035263" evidence="10">
    <location>
        <begin position="22"/>
        <end position="393"/>
    </location>
</feature>
<feature type="region of interest" description="Disordered" evidence="9">
    <location>
        <begin position="366"/>
        <end position="393"/>
    </location>
</feature>
<dbReference type="Pfam" id="PF04616">
    <property type="entry name" value="Glyco_hydro_43"/>
    <property type="match status" value="1"/>
</dbReference>
<name>D2QFC3_SPILD</name>
<evidence type="ECO:0000256" key="8">
    <source>
        <dbReference type="RuleBase" id="RU361187"/>
    </source>
</evidence>
<dbReference type="RefSeq" id="WP_012925152.1">
    <property type="nucleotide sequence ID" value="NC_013730.1"/>
</dbReference>
<keyword evidence="3 8" id="KW-0378">Hydrolase</keyword>
<evidence type="ECO:0000256" key="3">
    <source>
        <dbReference type="ARBA" id="ARBA00022801"/>
    </source>
</evidence>
<keyword evidence="5 8" id="KW-0326">Glycosidase</keyword>
<dbReference type="GO" id="GO:0004553">
    <property type="term" value="F:hydrolase activity, hydrolyzing O-glycosyl compounds"/>
    <property type="evidence" value="ECO:0007669"/>
    <property type="project" value="InterPro"/>
</dbReference>
<dbReference type="InterPro" id="IPR006710">
    <property type="entry name" value="Glyco_hydro_43"/>
</dbReference>
<feature type="site" description="Important for catalytic activity, responsible for pKa modulation of the active site Glu and correct orientation of both the proton donor and substrate" evidence="7">
    <location>
        <position position="166"/>
    </location>
</feature>
<evidence type="ECO:0000256" key="2">
    <source>
        <dbReference type="ARBA" id="ARBA00022651"/>
    </source>
</evidence>
<dbReference type="eggNOG" id="COG3507">
    <property type="taxonomic scope" value="Bacteria"/>
</dbReference>
<feature type="signal peptide" evidence="10">
    <location>
        <begin position="1"/>
        <end position="21"/>
    </location>
</feature>
<gene>
    <name evidence="11" type="ordered locus">Slin_0536</name>
</gene>